<proteinExistence type="predicted"/>
<gene>
    <name evidence="1" type="ORF">CO666_33460</name>
</gene>
<feature type="non-terminal residue" evidence="1">
    <location>
        <position position="1"/>
    </location>
</feature>
<organism evidence="1 2">
    <name type="scientific">Rhizobium chutanense</name>
    <dbReference type="NCBI Taxonomy" id="2035448"/>
    <lineage>
        <taxon>Bacteria</taxon>
        <taxon>Pseudomonadati</taxon>
        <taxon>Pseudomonadota</taxon>
        <taxon>Alphaproteobacteria</taxon>
        <taxon>Hyphomicrobiales</taxon>
        <taxon>Rhizobiaceae</taxon>
        <taxon>Rhizobium/Agrobacterium group</taxon>
        <taxon>Rhizobium</taxon>
    </lineage>
</organism>
<evidence type="ECO:0000313" key="1">
    <source>
        <dbReference type="EMBL" id="PDS98760.1"/>
    </source>
</evidence>
<dbReference type="EMBL" id="NWSV01000095">
    <property type="protein sequence ID" value="PDS98760.1"/>
    <property type="molecule type" value="Genomic_DNA"/>
</dbReference>
<accession>A0A2A6J1C5</accession>
<sequence length="60" mass="6521">ERLEEEEKSMNGVMFRTVHRGSAIGEEDVKLQQGRRVSVPAANSGAMSPLVPSEVARALL</sequence>
<comment type="caution">
    <text evidence="1">The sequence shown here is derived from an EMBL/GenBank/DDBJ whole genome shotgun (WGS) entry which is preliminary data.</text>
</comment>
<keyword evidence="2" id="KW-1185">Reference proteome</keyword>
<protein>
    <submittedName>
        <fullName evidence="1">Uncharacterized protein</fullName>
    </submittedName>
</protein>
<dbReference type="Proteomes" id="UP000220768">
    <property type="component" value="Unassembled WGS sequence"/>
</dbReference>
<dbReference type="AlphaFoldDB" id="A0A2A6J1C5"/>
<name>A0A2A6J1C5_9HYPH</name>
<dbReference type="RefSeq" id="WP_210202071.1">
    <property type="nucleotide sequence ID" value="NZ_NWSV01000095.1"/>
</dbReference>
<reference evidence="1 2" key="1">
    <citation type="submission" date="2017-09" db="EMBL/GenBank/DDBJ databases">
        <title>Comparative genomics of rhizobia isolated from Phaseolus vulgaris in China.</title>
        <authorList>
            <person name="Tong W."/>
        </authorList>
    </citation>
    <scope>NUCLEOTIDE SEQUENCE [LARGE SCALE GENOMIC DNA]</scope>
    <source>
        <strain evidence="1 2">C5</strain>
    </source>
</reference>
<evidence type="ECO:0000313" key="2">
    <source>
        <dbReference type="Proteomes" id="UP000220768"/>
    </source>
</evidence>